<sequence>MLSLPEFDLDDIRDVEQNSAIRVVRSVMQGVNLINKHLNGLDAKVLTKFKDKQKLIYDGVIDCIEYQVNRAEIIDDVTGESLQGQLTETNKQHIYRSEKHHELHFL</sequence>
<gene>
    <name evidence="1" type="ORF">GCM10011607_12500</name>
</gene>
<evidence type="ECO:0000313" key="2">
    <source>
        <dbReference type="Proteomes" id="UP000617555"/>
    </source>
</evidence>
<name>A0ABQ1IYH5_9GAMM</name>
<comment type="caution">
    <text evidence="1">The sequence shown here is derived from an EMBL/GenBank/DDBJ whole genome shotgun (WGS) entry which is preliminary data.</text>
</comment>
<dbReference type="RefSeq" id="WP_188738102.1">
    <property type="nucleotide sequence ID" value="NZ_BMII01000008.1"/>
</dbReference>
<proteinExistence type="predicted"/>
<reference evidence="2" key="1">
    <citation type="journal article" date="2019" name="Int. J. Syst. Evol. Microbiol.">
        <title>The Global Catalogue of Microorganisms (GCM) 10K type strain sequencing project: providing services to taxonomists for standard genome sequencing and annotation.</title>
        <authorList>
            <consortium name="The Broad Institute Genomics Platform"/>
            <consortium name="The Broad Institute Genome Sequencing Center for Infectious Disease"/>
            <person name="Wu L."/>
            <person name="Ma J."/>
        </authorList>
    </citation>
    <scope>NUCLEOTIDE SEQUENCE [LARGE SCALE GENOMIC DNA]</scope>
    <source>
        <strain evidence="2">CGMCC 1.15339</strain>
    </source>
</reference>
<evidence type="ECO:0000313" key="1">
    <source>
        <dbReference type="EMBL" id="GGB53443.1"/>
    </source>
</evidence>
<protein>
    <submittedName>
        <fullName evidence="1">Uncharacterized protein</fullName>
    </submittedName>
</protein>
<accession>A0ABQ1IYH5</accession>
<dbReference type="Proteomes" id="UP000617555">
    <property type="component" value="Unassembled WGS sequence"/>
</dbReference>
<dbReference type="EMBL" id="BMII01000008">
    <property type="protein sequence ID" value="GGB53443.1"/>
    <property type="molecule type" value="Genomic_DNA"/>
</dbReference>
<keyword evidence="2" id="KW-1185">Reference proteome</keyword>
<organism evidence="1 2">
    <name type="scientific">Shewanella inventionis</name>
    <dbReference type="NCBI Taxonomy" id="1738770"/>
    <lineage>
        <taxon>Bacteria</taxon>
        <taxon>Pseudomonadati</taxon>
        <taxon>Pseudomonadota</taxon>
        <taxon>Gammaproteobacteria</taxon>
        <taxon>Alteromonadales</taxon>
        <taxon>Shewanellaceae</taxon>
        <taxon>Shewanella</taxon>
    </lineage>
</organism>